<dbReference type="KEGG" id="chk:D4L85_15960"/>
<sequence length="384" mass="43097">MNMKKKSFLGIGCCASLVCVLLVSCQAVGQAALKKVRPAQEKGFPKYRGQLFLGETVSIVDLPIQPFKLKTPDGKVVSNDQLLGKVVVLDFWSTWCSPCKKLTAELSSAFQQRKFFKRSDFQMIGVNYNEDLVSKGGDPIKYWKEHGYKFPMTVNNNAYGKSISAGNPTIVVIGKDGIVKGRWDAWTPSTAREVSMFTSVLLDNPEIGIEDISRAAAAGDYEKAEYFSSAFLAKYPEEVEYVAPLRFSILMEKSQSDALYFIRPVLINAIDYKKIVTAIVQSEFDKEQATVEAEFKRTELPTNYVEDIMGLTKDRAFDYVVERANLQYNADLFIVLSEEALQDGDKEGGIAFLERALKIISDKINSWESESKRLRDRLKGLKAN</sequence>
<dbReference type="PROSITE" id="PS51257">
    <property type="entry name" value="PROKAR_LIPOPROTEIN"/>
    <property type="match status" value="1"/>
</dbReference>
<accession>A0A385SNX4</accession>
<dbReference type="PANTHER" id="PTHR42852:SF6">
    <property type="entry name" value="THIOL:DISULFIDE INTERCHANGE PROTEIN DSBE"/>
    <property type="match status" value="1"/>
</dbReference>
<dbReference type="GO" id="GO:0016491">
    <property type="term" value="F:oxidoreductase activity"/>
    <property type="evidence" value="ECO:0007669"/>
    <property type="project" value="InterPro"/>
</dbReference>
<reference evidence="9" key="1">
    <citation type="submission" date="2018-09" db="EMBL/GenBank/DDBJ databases">
        <title>Chryseolinea sp. KIS68-18 isolated from soil.</title>
        <authorList>
            <person name="Weon H.-Y."/>
            <person name="Kwon S.-W."/>
            <person name="Lee S.A."/>
        </authorList>
    </citation>
    <scope>NUCLEOTIDE SEQUENCE [LARGE SCALE GENOMIC DNA]</scope>
    <source>
        <strain evidence="9">KIS68-18</strain>
    </source>
</reference>
<gene>
    <name evidence="8" type="ORF">D4L85_15960</name>
</gene>
<evidence type="ECO:0000313" key="8">
    <source>
        <dbReference type="EMBL" id="AYB31967.1"/>
    </source>
</evidence>
<dbReference type="InterPro" id="IPR013766">
    <property type="entry name" value="Thioredoxin_domain"/>
</dbReference>
<feature type="coiled-coil region" evidence="5">
    <location>
        <begin position="350"/>
        <end position="384"/>
    </location>
</feature>
<evidence type="ECO:0000256" key="3">
    <source>
        <dbReference type="ARBA" id="ARBA00023157"/>
    </source>
</evidence>
<feature type="chain" id="PRO_5017309556" evidence="6">
    <location>
        <begin position="30"/>
        <end position="384"/>
    </location>
</feature>
<keyword evidence="5" id="KW-0175">Coiled coil</keyword>
<comment type="subcellular location">
    <subcellularLocation>
        <location evidence="1">Cell envelope</location>
    </subcellularLocation>
</comment>
<keyword evidence="3" id="KW-1015">Disulfide bond</keyword>
<name>A0A385SNX4_9BACT</name>
<dbReference type="Pfam" id="PF08534">
    <property type="entry name" value="Redoxin"/>
    <property type="match status" value="1"/>
</dbReference>
<feature type="domain" description="Thioredoxin" evidence="7">
    <location>
        <begin position="58"/>
        <end position="203"/>
    </location>
</feature>
<evidence type="ECO:0000313" key="9">
    <source>
        <dbReference type="Proteomes" id="UP000266183"/>
    </source>
</evidence>
<keyword evidence="4" id="KW-0676">Redox-active center</keyword>
<evidence type="ECO:0000259" key="7">
    <source>
        <dbReference type="PROSITE" id="PS51352"/>
    </source>
</evidence>
<keyword evidence="9" id="KW-1185">Reference proteome</keyword>
<dbReference type="Gene3D" id="3.40.30.10">
    <property type="entry name" value="Glutaredoxin"/>
    <property type="match status" value="1"/>
</dbReference>
<dbReference type="AlphaFoldDB" id="A0A385SNX4"/>
<evidence type="ECO:0000256" key="5">
    <source>
        <dbReference type="SAM" id="Coils"/>
    </source>
</evidence>
<dbReference type="InterPro" id="IPR013740">
    <property type="entry name" value="Redoxin"/>
</dbReference>
<dbReference type="EMBL" id="CP032382">
    <property type="protein sequence ID" value="AYB31967.1"/>
    <property type="molecule type" value="Genomic_DNA"/>
</dbReference>
<feature type="signal peptide" evidence="6">
    <location>
        <begin position="1"/>
        <end position="29"/>
    </location>
</feature>
<evidence type="ECO:0000256" key="6">
    <source>
        <dbReference type="SAM" id="SignalP"/>
    </source>
</evidence>
<dbReference type="Proteomes" id="UP000266183">
    <property type="component" value="Chromosome"/>
</dbReference>
<organism evidence="8 9">
    <name type="scientific">Chryseolinea soli</name>
    <dbReference type="NCBI Taxonomy" id="2321403"/>
    <lineage>
        <taxon>Bacteria</taxon>
        <taxon>Pseudomonadati</taxon>
        <taxon>Bacteroidota</taxon>
        <taxon>Cytophagia</taxon>
        <taxon>Cytophagales</taxon>
        <taxon>Fulvivirgaceae</taxon>
        <taxon>Chryseolinea</taxon>
    </lineage>
</organism>
<dbReference type="InterPro" id="IPR050553">
    <property type="entry name" value="Thioredoxin_ResA/DsbE_sf"/>
</dbReference>
<dbReference type="GO" id="GO:0030313">
    <property type="term" value="C:cell envelope"/>
    <property type="evidence" value="ECO:0007669"/>
    <property type="project" value="UniProtKB-SubCell"/>
</dbReference>
<dbReference type="InterPro" id="IPR036249">
    <property type="entry name" value="Thioredoxin-like_sf"/>
</dbReference>
<keyword evidence="6" id="KW-0732">Signal</keyword>
<keyword evidence="2" id="KW-0201">Cytochrome c-type biogenesis</keyword>
<dbReference type="PANTHER" id="PTHR42852">
    <property type="entry name" value="THIOL:DISULFIDE INTERCHANGE PROTEIN DSBE"/>
    <property type="match status" value="1"/>
</dbReference>
<dbReference type="PROSITE" id="PS51352">
    <property type="entry name" value="THIOREDOXIN_2"/>
    <property type="match status" value="1"/>
</dbReference>
<protein>
    <submittedName>
        <fullName evidence="8">TlpA family protein disulfide reductase</fullName>
    </submittedName>
</protein>
<dbReference type="GO" id="GO:0017004">
    <property type="term" value="P:cytochrome complex assembly"/>
    <property type="evidence" value="ECO:0007669"/>
    <property type="project" value="UniProtKB-KW"/>
</dbReference>
<evidence type="ECO:0000256" key="4">
    <source>
        <dbReference type="ARBA" id="ARBA00023284"/>
    </source>
</evidence>
<evidence type="ECO:0000256" key="2">
    <source>
        <dbReference type="ARBA" id="ARBA00022748"/>
    </source>
</evidence>
<proteinExistence type="predicted"/>
<evidence type="ECO:0000256" key="1">
    <source>
        <dbReference type="ARBA" id="ARBA00004196"/>
    </source>
</evidence>
<dbReference type="CDD" id="cd02966">
    <property type="entry name" value="TlpA_like_family"/>
    <property type="match status" value="1"/>
</dbReference>
<dbReference type="SUPFAM" id="SSF52833">
    <property type="entry name" value="Thioredoxin-like"/>
    <property type="match status" value="1"/>
</dbReference>